<dbReference type="InterPro" id="IPR017926">
    <property type="entry name" value="GATASE"/>
</dbReference>
<dbReference type="GO" id="GO:0004049">
    <property type="term" value="F:anthranilate synthase activity"/>
    <property type="evidence" value="ECO:0007669"/>
    <property type="project" value="TreeGrafter"/>
</dbReference>
<dbReference type="STRING" id="1229783.C273_05070"/>
<protein>
    <submittedName>
        <fullName evidence="3">Para-aminobenzoate synthase, glutamine amidotransferase, component II</fullName>
    </submittedName>
</protein>
<dbReference type="eggNOG" id="COG0512">
    <property type="taxonomic scope" value="Bacteria"/>
</dbReference>
<proteinExistence type="predicted"/>
<dbReference type="AlphaFoldDB" id="K9B442"/>
<dbReference type="EMBL" id="AMSQ01000006">
    <property type="protein sequence ID" value="EKU48555.1"/>
    <property type="molecule type" value="Genomic_DNA"/>
</dbReference>
<organism evidence="3 4">
    <name type="scientific">Staphylococcus massiliensis S46</name>
    <dbReference type="NCBI Taxonomy" id="1229783"/>
    <lineage>
        <taxon>Bacteria</taxon>
        <taxon>Bacillati</taxon>
        <taxon>Bacillota</taxon>
        <taxon>Bacilli</taxon>
        <taxon>Bacillales</taxon>
        <taxon>Staphylococcaceae</taxon>
        <taxon>Staphylococcus</taxon>
    </lineage>
</organism>
<dbReference type="NCBIfam" id="TIGR00566">
    <property type="entry name" value="trpG_papA"/>
    <property type="match status" value="1"/>
</dbReference>
<gene>
    <name evidence="3" type="ORF">C273_05070</name>
</gene>
<dbReference type="Proteomes" id="UP000009885">
    <property type="component" value="Unassembled WGS sequence"/>
</dbReference>
<evidence type="ECO:0000259" key="2">
    <source>
        <dbReference type="Pfam" id="PF00117"/>
    </source>
</evidence>
<keyword evidence="4" id="KW-1185">Reference proteome</keyword>
<sequence length="197" mass="22119">MIVIINNKDSFTYNLVDYVSTETTRPLKVIDVDAIDLNTLKTWDISALIISPGPKTPKDYPILFDLLSHYETRVPILGVCLGFQLIVSYYGGDIVHNEKPVHGHTTSLTHSGKVLFQGLPQGFEVMRYHSLMAKRDSVREPLQICASNEKDVPMAVSHQSLPIYGLQYHPESYLSAYGHEQIRLFLAKVGASHVSQH</sequence>
<dbReference type="PANTHER" id="PTHR43418:SF4">
    <property type="entry name" value="MULTIFUNCTIONAL TRYPTOPHAN BIOSYNTHESIS PROTEIN"/>
    <property type="match status" value="1"/>
</dbReference>
<dbReference type="GO" id="GO:0000162">
    <property type="term" value="P:L-tryptophan biosynthetic process"/>
    <property type="evidence" value="ECO:0007669"/>
    <property type="project" value="TreeGrafter"/>
</dbReference>
<keyword evidence="3" id="KW-0808">Transferase</keyword>
<reference evidence="3 4" key="1">
    <citation type="journal article" date="2013" name="Genome Announc.">
        <title>Genome Sequence of Staphylococcus massiliensis Strain S46, Isolated from the Surface of Healthy Human Skin.</title>
        <authorList>
            <person name="Srivastav R."/>
            <person name="Singh A."/>
            <person name="Jangir P.K."/>
            <person name="Kumari C."/>
            <person name="Muduli S."/>
            <person name="Sharma R."/>
        </authorList>
    </citation>
    <scope>NUCLEOTIDE SEQUENCE [LARGE SCALE GENOMIC DNA]</scope>
    <source>
        <strain evidence="3 4">S46</strain>
    </source>
</reference>
<comment type="caution">
    <text evidence="3">The sequence shown here is derived from an EMBL/GenBank/DDBJ whole genome shotgun (WGS) entry which is preliminary data.</text>
</comment>
<dbReference type="OrthoDB" id="9804328at2"/>
<dbReference type="FunFam" id="3.40.50.880:FF:000003">
    <property type="entry name" value="Anthranilate synthase component II"/>
    <property type="match status" value="1"/>
</dbReference>
<evidence type="ECO:0000256" key="1">
    <source>
        <dbReference type="ARBA" id="ARBA00022962"/>
    </source>
</evidence>
<dbReference type="GO" id="GO:0005829">
    <property type="term" value="C:cytosol"/>
    <property type="evidence" value="ECO:0007669"/>
    <property type="project" value="TreeGrafter"/>
</dbReference>
<evidence type="ECO:0000313" key="3">
    <source>
        <dbReference type="EMBL" id="EKU48555.1"/>
    </source>
</evidence>
<dbReference type="PRINTS" id="PR00096">
    <property type="entry name" value="GATASE"/>
</dbReference>
<name>K9B442_9STAP</name>
<dbReference type="CDD" id="cd01743">
    <property type="entry name" value="GATase1_Anthranilate_Synthase"/>
    <property type="match status" value="1"/>
</dbReference>
<accession>K9B442</accession>
<dbReference type="PROSITE" id="PS51273">
    <property type="entry name" value="GATASE_TYPE_1"/>
    <property type="match status" value="1"/>
</dbReference>
<evidence type="ECO:0000313" key="4">
    <source>
        <dbReference type="Proteomes" id="UP000009885"/>
    </source>
</evidence>
<keyword evidence="1 3" id="KW-0315">Glutamine amidotransferase</keyword>
<dbReference type="RefSeq" id="WP_009383120.1">
    <property type="nucleotide sequence ID" value="NZ_AMSQ01000006.1"/>
</dbReference>
<dbReference type="InterPro" id="IPR050472">
    <property type="entry name" value="Anth_synth/Amidotransfase"/>
</dbReference>
<dbReference type="Gene3D" id="3.40.50.880">
    <property type="match status" value="1"/>
</dbReference>
<dbReference type="PATRIC" id="fig|1229783.3.peg.1023"/>
<dbReference type="InterPro" id="IPR029062">
    <property type="entry name" value="Class_I_gatase-like"/>
</dbReference>
<dbReference type="Pfam" id="PF00117">
    <property type="entry name" value="GATase"/>
    <property type="match status" value="1"/>
</dbReference>
<dbReference type="SUPFAM" id="SSF52317">
    <property type="entry name" value="Class I glutamine amidotransferase-like"/>
    <property type="match status" value="1"/>
</dbReference>
<dbReference type="PRINTS" id="PR00097">
    <property type="entry name" value="ANTSNTHASEII"/>
</dbReference>
<dbReference type="GO" id="GO:0016740">
    <property type="term" value="F:transferase activity"/>
    <property type="evidence" value="ECO:0007669"/>
    <property type="project" value="UniProtKB-KW"/>
</dbReference>
<dbReference type="PANTHER" id="PTHR43418">
    <property type="entry name" value="MULTIFUNCTIONAL TRYPTOPHAN BIOSYNTHESIS PROTEIN-RELATED"/>
    <property type="match status" value="1"/>
</dbReference>
<feature type="domain" description="Glutamine amidotransferase" evidence="2">
    <location>
        <begin position="3"/>
        <end position="188"/>
    </location>
</feature>
<dbReference type="InterPro" id="IPR006221">
    <property type="entry name" value="TrpG/PapA_dom"/>
</dbReference>